<dbReference type="Pfam" id="PF05199">
    <property type="entry name" value="GMC_oxred_C"/>
    <property type="match status" value="1"/>
</dbReference>
<keyword evidence="4" id="KW-0274">FAD</keyword>
<keyword evidence="5" id="KW-0560">Oxidoreductase</keyword>
<keyword evidence="9" id="KW-1185">Reference proteome</keyword>
<evidence type="ECO:0000256" key="2">
    <source>
        <dbReference type="ARBA" id="ARBA00010790"/>
    </source>
</evidence>
<dbReference type="EMBL" id="FRAU01000002">
    <property type="protein sequence ID" value="SHK28736.1"/>
    <property type="molecule type" value="Genomic_DNA"/>
</dbReference>
<dbReference type="AlphaFoldDB" id="A0A1M6R8H9"/>
<dbReference type="Gene3D" id="3.50.50.60">
    <property type="entry name" value="FAD/NAD(P)-binding domain"/>
    <property type="match status" value="2"/>
</dbReference>
<evidence type="ECO:0000256" key="1">
    <source>
        <dbReference type="ARBA" id="ARBA00001974"/>
    </source>
</evidence>
<gene>
    <name evidence="8" type="ORF">SAMN04488087_0745</name>
</gene>
<dbReference type="SUPFAM" id="SSF54373">
    <property type="entry name" value="FAD-linked reductases, C-terminal domain"/>
    <property type="match status" value="1"/>
</dbReference>
<dbReference type="InterPro" id="IPR007867">
    <property type="entry name" value="GMC_OxRtase_C"/>
</dbReference>
<dbReference type="GO" id="GO:0016614">
    <property type="term" value="F:oxidoreductase activity, acting on CH-OH group of donors"/>
    <property type="evidence" value="ECO:0007669"/>
    <property type="project" value="InterPro"/>
</dbReference>
<dbReference type="PANTHER" id="PTHR42784">
    <property type="entry name" value="PYRANOSE 2-OXIDASE"/>
    <property type="match status" value="1"/>
</dbReference>
<evidence type="ECO:0000256" key="4">
    <source>
        <dbReference type="ARBA" id="ARBA00022827"/>
    </source>
</evidence>
<evidence type="ECO:0000259" key="7">
    <source>
        <dbReference type="Pfam" id="PF05199"/>
    </source>
</evidence>
<evidence type="ECO:0000259" key="6">
    <source>
        <dbReference type="Pfam" id="PF00732"/>
    </source>
</evidence>
<comment type="similarity">
    <text evidence="2">Belongs to the GMC oxidoreductase family.</text>
</comment>
<dbReference type="Proteomes" id="UP000185812">
    <property type="component" value="Unassembled WGS sequence"/>
</dbReference>
<dbReference type="RefSeq" id="WP_072714892.1">
    <property type="nucleotide sequence ID" value="NZ_FRAU01000002.1"/>
</dbReference>
<protein>
    <submittedName>
        <fullName evidence="8">Choline dehydrogenase</fullName>
    </submittedName>
</protein>
<proteinExistence type="inferred from homology"/>
<dbReference type="OrthoDB" id="1154541at2"/>
<organism evidence="8 9">
    <name type="scientific">Rhodothermus profundi</name>
    <dbReference type="NCBI Taxonomy" id="633813"/>
    <lineage>
        <taxon>Bacteria</taxon>
        <taxon>Pseudomonadati</taxon>
        <taxon>Rhodothermota</taxon>
        <taxon>Rhodothermia</taxon>
        <taxon>Rhodothermales</taxon>
        <taxon>Rhodothermaceae</taxon>
        <taxon>Rhodothermus</taxon>
    </lineage>
</organism>
<keyword evidence="3" id="KW-0285">Flavoprotein</keyword>
<comment type="cofactor">
    <cofactor evidence="1">
        <name>FAD</name>
        <dbReference type="ChEBI" id="CHEBI:57692"/>
    </cofactor>
</comment>
<dbReference type="PANTHER" id="PTHR42784:SF1">
    <property type="entry name" value="PYRANOSE 2-OXIDASE"/>
    <property type="match status" value="1"/>
</dbReference>
<reference evidence="9" key="1">
    <citation type="submission" date="2016-11" db="EMBL/GenBank/DDBJ databases">
        <authorList>
            <person name="Varghese N."/>
            <person name="Submissions S."/>
        </authorList>
    </citation>
    <scope>NUCLEOTIDE SEQUENCE [LARGE SCALE GENOMIC DNA]</scope>
    <source>
        <strain evidence="9">DSM 22212</strain>
    </source>
</reference>
<dbReference type="Pfam" id="PF00732">
    <property type="entry name" value="GMC_oxred_N"/>
    <property type="match status" value="1"/>
</dbReference>
<evidence type="ECO:0000256" key="5">
    <source>
        <dbReference type="ARBA" id="ARBA00023002"/>
    </source>
</evidence>
<accession>A0A1M6R8H9</accession>
<feature type="domain" description="Glucose-methanol-choline oxidoreductase C-terminal" evidence="7">
    <location>
        <begin position="445"/>
        <end position="562"/>
    </location>
</feature>
<dbReference type="SUPFAM" id="SSF51905">
    <property type="entry name" value="FAD/NAD(P)-binding domain"/>
    <property type="match status" value="1"/>
</dbReference>
<name>A0A1M6R8H9_9BACT</name>
<sequence length="578" mass="64584">MLQVLKRAPEYDVCIVGSGAGGGMAAYVLTRAGANVVMLEAGPMWDVARDGAMFTWNYESPRRGASTVERPFGEFDACYGGWEIPGEPYLRAEGTDWMWFRARMLGGRTNHWGRISLRFGPDDFKGKSRDGYGDDWPISYEDLAPYYDKVDRLIGVFGSRDNFYNEPDGIFLPPPKPRCYELLVARACEKLGIPVLASRLSILTRPLNGRPACHYCSQCNRGCTVRANFASSYVLLPPALETGRLTIIPNAMAREILVDEHLRARGVSYVDKETMQERQVRARIVVLGASACETARLLLNSRGPRYENGLANSSGLVGRYLMDSTGTSVAGFIPALVKNLPHNEDGVGGMHIYIPWWAYNQKLDFPRGYHLEVWGGRRMPGYGFGAGIHRLNGRLPGPDGRPRPRGGGGYGLQLKEDYRQLYGAIVGFSGRGEMIARYENYCTVDPNVVDRYGIPVLRFHVKWSEEEIRQVRHMQETAREIIRAMGGEPLDEMPGPERGYGITKPGEIIHEAGTTRMGHDPRTSVLNPFCQAHDVPNLFVVDAGPFVSMPHKNPTWTILALAWRTSEYITEQRKQGNL</sequence>
<dbReference type="GO" id="GO:0050660">
    <property type="term" value="F:flavin adenine dinucleotide binding"/>
    <property type="evidence" value="ECO:0007669"/>
    <property type="project" value="InterPro"/>
</dbReference>
<dbReference type="InterPro" id="IPR051473">
    <property type="entry name" value="P2Ox-like"/>
</dbReference>
<evidence type="ECO:0000256" key="3">
    <source>
        <dbReference type="ARBA" id="ARBA00022630"/>
    </source>
</evidence>
<evidence type="ECO:0000313" key="8">
    <source>
        <dbReference type="EMBL" id="SHK28736.1"/>
    </source>
</evidence>
<feature type="domain" description="Glucose-methanol-choline oxidoreductase N-terminal" evidence="6">
    <location>
        <begin position="98"/>
        <end position="301"/>
    </location>
</feature>
<dbReference type="STRING" id="633813.SAMN04488087_0745"/>
<dbReference type="InterPro" id="IPR000172">
    <property type="entry name" value="GMC_OxRdtase_N"/>
</dbReference>
<dbReference type="InterPro" id="IPR036188">
    <property type="entry name" value="FAD/NAD-bd_sf"/>
</dbReference>
<evidence type="ECO:0000313" key="9">
    <source>
        <dbReference type="Proteomes" id="UP000185812"/>
    </source>
</evidence>